<dbReference type="EMBL" id="JAODUO010000375">
    <property type="protein sequence ID" value="KAK2181902.1"/>
    <property type="molecule type" value="Genomic_DNA"/>
</dbReference>
<evidence type="ECO:0000256" key="2">
    <source>
        <dbReference type="SAM" id="MobiDB-lite"/>
    </source>
</evidence>
<comment type="caution">
    <text evidence="6">The sequence shown here is derived from an EMBL/GenBank/DDBJ whole genome shotgun (WGS) entry which is preliminary data.</text>
</comment>
<dbReference type="AlphaFoldDB" id="A0AAD9L294"/>
<keyword evidence="1" id="KW-1015">Disulfide bond</keyword>
<protein>
    <recommendedName>
        <fullName evidence="5">EGF-like domain-containing protein</fullName>
    </recommendedName>
</protein>
<dbReference type="GO" id="GO:0048018">
    <property type="term" value="F:receptor ligand activity"/>
    <property type="evidence" value="ECO:0007669"/>
    <property type="project" value="InterPro"/>
</dbReference>
<evidence type="ECO:0000256" key="3">
    <source>
        <dbReference type="SAM" id="Phobius"/>
    </source>
</evidence>
<dbReference type="GO" id="GO:0007173">
    <property type="term" value="P:epidermal growth factor receptor signaling pathway"/>
    <property type="evidence" value="ECO:0007669"/>
    <property type="project" value="InterPro"/>
</dbReference>
<dbReference type="PROSITE" id="PS50026">
    <property type="entry name" value="EGF_3"/>
    <property type="match status" value="1"/>
</dbReference>
<dbReference type="Gene3D" id="2.10.25.10">
    <property type="entry name" value="Laminin"/>
    <property type="match status" value="1"/>
</dbReference>
<feature type="compositionally biased region" description="Polar residues" evidence="2">
    <location>
        <begin position="153"/>
        <end position="177"/>
    </location>
</feature>
<keyword evidence="7" id="KW-1185">Reference proteome</keyword>
<keyword evidence="1" id="KW-0245">EGF-like domain</keyword>
<evidence type="ECO:0000313" key="6">
    <source>
        <dbReference type="EMBL" id="KAK2181902.1"/>
    </source>
</evidence>
<keyword evidence="3" id="KW-1133">Transmembrane helix</keyword>
<evidence type="ECO:0000259" key="5">
    <source>
        <dbReference type="PROSITE" id="PS50026"/>
    </source>
</evidence>
<dbReference type="PROSITE" id="PS00022">
    <property type="entry name" value="EGF_1"/>
    <property type="match status" value="1"/>
</dbReference>
<feature type="signal peptide" evidence="4">
    <location>
        <begin position="1"/>
        <end position="16"/>
    </location>
</feature>
<accession>A0AAD9L294</accession>
<dbReference type="InterPro" id="IPR043403">
    <property type="entry name" value="Gurken/Spitz"/>
</dbReference>
<evidence type="ECO:0000256" key="4">
    <source>
        <dbReference type="SAM" id="SignalP"/>
    </source>
</evidence>
<feature type="chain" id="PRO_5042121583" description="EGF-like domain-containing protein" evidence="4">
    <location>
        <begin position="17"/>
        <end position="209"/>
    </location>
</feature>
<dbReference type="PANTHER" id="PTHR12332:SF1">
    <property type="entry name" value="KEREN-RELATED"/>
    <property type="match status" value="1"/>
</dbReference>
<comment type="caution">
    <text evidence="1">Lacks conserved residue(s) required for the propagation of feature annotation.</text>
</comment>
<name>A0AAD9L294_RIDPI</name>
<dbReference type="SUPFAM" id="SSF57196">
    <property type="entry name" value="EGF/Laminin"/>
    <property type="match status" value="1"/>
</dbReference>
<reference evidence="6" key="1">
    <citation type="journal article" date="2023" name="Mol. Biol. Evol.">
        <title>Third-Generation Sequencing Reveals the Adaptive Role of the Epigenome in Three Deep-Sea Polychaetes.</title>
        <authorList>
            <person name="Perez M."/>
            <person name="Aroh O."/>
            <person name="Sun Y."/>
            <person name="Lan Y."/>
            <person name="Juniper S.K."/>
            <person name="Young C.R."/>
            <person name="Angers B."/>
            <person name="Qian P.Y."/>
        </authorList>
    </citation>
    <scope>NUCLEOTIDE SEQUENCE</scope>
    <source>
        <strain evidence="6">R07B-5</strain>
    </source>
</reference>
<proteinExistence type="predicted"/>
<dbReference type="GO" id="GO:0005154">
    <property type="term" value="F:epidermal growth factor receptor binding"/>
    <property type="evidence" value="ECO:0007669"/>
    <property type="project" value="InterPro"/>
</dbReference>
<feature type="transmembrane region" description="Helical" evidence="3">
    <location>
        <begin position="112"/>
        <end position="134"/>
    </location>
</feature>
<dbReference type="Proteomes" id="UP001209878">
    <property type="component" value="Unassembled WGS sequence"/>
</dbReference>
<keyword evidence="3" id="KW-0472">Membrane</keyword>
<gene>
    <name evidence="6" type="ORF">NP493_370g06057</name>
</gene>
<dbReference type="PANTHER" id="PTHR12332">
    <property type="entry name" value="KEREN-RELATED"/>
    <property type="match status" value="1"/>
</dbReference>
<dbReference type="InterPro" id="IPR000742">
    <property type="entry name" value="EGF"/>
</dbReference>
<evidence type="ECO:0000256" key="1">
    <source>
        <dbReference type="PROSITE-ProRule" id="PRU00076"/>
    </source>
</evidence>
<evidence type="ECO:0000313" key="7">
    <source>
        <dbReference type="Proteomes" id="UP001209878"/>
    </source>
</evidence>
<sequence>MAFIPLLLTTVVLCGSEGCFRSSAPKPVRKTDEIPRMDATGIHPSHKEDCRDEEVLNQGCLNGGTCFAIRTENSRQLACMCTEEFTGSRCHLVYVDPRLYEVRQENLRTANLAAGASVCIMLAFIIIFAVWVYFRYRRKERCLGEEQHVRTQSLPSNNQPFTARSTGTARSNGQTDTCEVDVDQNRRGSENCPTTETALLDSDMKESRL</sequence>
<keyword evidence="4" id="KW-0732">Signal</keyword>
<organism evidence="6 7">
    <name type="scientific">Ridgeia piscesae</name>
    <name type="common">Tubeworm</name>
    <dbReference type="NCBI Taxonomy" id="27915"/>
    <lineage>
        <taxon>Eukaryota</taxon>
        <taxon>Metazoa</taxon>
        <taxon>Spiralia</taxon>
        <taxon>Lophotrochozoa</taxon>
        <taxon>Annelida</taxon>
        <taxon>Polychaeta</taxon>
        <taxon>Sedentaria</taxon>
        <taxon>Canalipalpata</taxon>
        <taxon>Sabellida</taxon>
        <taxon>Siboglinidae</taxon>
        <taxon>Ridgeia</taxon>
    </lineage>
</organism>
<feature type="disulfide bond" evidence="1">
    <location>
        <begin position="81"/>
        <end position="90"/>
    </location>
</feature>
<feature type="region of interest" description="Disordered" evidence="2">
    <location>
        <begin position="153"/>
        <end position="209"/>
    </location>
</feature>
<feature type="domain" description="EGF-like" evidence="5">
    <location>
        <begin position="51"/>
        <end position="91"/>
    </location>
</feature>
<keyword evidence="3" id="KW-0812">Transmembrane</keyword>